<organism evidence="2 3">
    <name type="scientific">Amycolatopsis pigmentata</name>
    <dbReference type="NCBI Taxonomy" id="450801"/>
    <lineage>
        <taxon>Bacteria</taxon>
        <taxon>Bacillati</taxon>
        <taxon>Actinomycetota</taxon>
        <taxon>Actinomycetes</taxon>
        <taxon>Pseudonocardiales</taxon>
        <taxon>Pseudonocardiaceae</taxon>
        <taxon>Amycolatopsis</taxon>
    </lineage>
</organism>
<dbReference type="PROSITE" id="PS51186">
    <property type="entry name" value="GNAT"/>
    <property type="match status" value="1"/>
</dbReference>
<proteinExistence type="predicted"/>
<protein>
    <submittedName>
        <fullName evidence="2">GNAT family N-acetyltransferase</fullName>
        <ecNumber evidence="2">2.3.-.-</ecNumber>
    </submittedName>
</protein>
<sequence>MDYELDDDPARIDVDVVWRFMSTEAYWGRWRDRAKVERQLAGSWRVVGAYRADTGAMVGFARAVSDGVALAYLADVFVLAEARGGGVGKALIRTMIDEGPGADFRWMLHTADAHGLYRSFGFREPDTTYLERPGKQAPISEP</sequence>
<reference evidence="3" key="1">
    <citation type="journal article" date="2019" name="Int. J. Syst. Evol. Microbiol.">
        <title>The Global Catalogue of Microorganisms (GCM) 10K type strain sequencing project: providing services to taxonomists for standard genome sequencing and annotation.</title>
        <authorList>
            <consortium name="The Broad Institute Genomics Platform"/>
            <consortium name="The Broad Institute Genome Sequencing Center for Infectious Disease"/>
            <person name="Wu L."/>
            <person name="Ma J."/>
        </authorList>
    </citation>
    <scope>NUCLEOTIDE SEQUENCE [LARGE SCALE GENOMIC DNA]</scope>
    <source>
        <strain evidence="3">CGMCC 4.7645</strain>
    </source>
</reference>
<dbReference type="PANTHER" id="PTHR43233">
    <property type="entry name" value="FAMILY N-ACETYLTRANSFERASE, PUTATIVE (AFU_ORTHOLOGUE AFUA_6G03350)-RELATED"/>
    <property type="match status" value="1"/>
</dbReference>
<evidence type="ECO:0000313" key="2">
    <source>
        <dbReference type="EMBL" id="MFD2422066.1"/>
    </source>
</evidence>
<dbReference type="InterPro" id="IPR053144">
    <property type="entry name" value="Acetyltransferase_Butenolide"/>
</dbReference>
<feature type="domain" description="N-acetyltransferase" evidence="1">
    <location>
        <begin position="1"/>
        <end position="142"/>
    </location>
</feature>
<dbReference type="SUPFAM" id="SSF55729">
    <property type="entry name" value="Acyl-CoA N-acyltransferases (Nat)"/>
    <property type="match status" value="1"/>
</dbReference>
<dbReference type="Gene3D" id="3.40.630.30">
    <property type="match status" value="1"/>
</dbReference>
<evidence type="ECO:0000259" key="1">
    <source>
        <dbReference type="PROSITE" id="PS51186"/>
    </source>
</evidence>
<dbReference type="RefSeq" id="WP_378270958.1">
    <property type="nucleotide sequence ID" value="NZ_JBHUKR010000024.1"/>
</dbReference>
<dbReference type="EC" id="2.3.-.-" evidence="2"/>
<comment type="caution">
    <text evidence="2">The sequence shown here is derived from an EMBL/GenBank/DDBJ whole genome shotgun (WGS) entry which is preliminary data.</text>
</comment>
<dbReference type="CDD" id="cd04301">
    <property type="entry name" value="NAT_SF"/>
    <property type="match status" value="1"/>
</dbReference>
<name>A0ABW5G797_9PSEU</name>
<keyword evidence="3" id="KW-1185">Reference proteome</keyword>
<dbReference type="Pfam" id="PF13508">
    <property type="entry name" value="Acetyltransf_7"/>
    <property type="match status" value="1"/>
</dbReference>
<keyword evidence="2" id="KW-0808">Transferase</keyword>
<dbReference type="EMBL" id="JBHUKR010000024">
    <property type="protein sequence ID" value="MFD2422066.1"/>
    <property type="molecule type" value="Genomic_DNA"/>
</dbReference>
<accession>A0ABW5G797</accession>
<gene>
    <name evidence="2" type="ORF">ACFSXZ_37630</name>
</gene>
<keyword evidence="2" id="KW-0012">Acyltransferase</keyword>
<dbReference type="InterPro" id="IPR016181">
    <property type="entry name" value="Acyl_CoA_acyltransferase"/>
</dbReference>
<dbReference type="Proteomes" id="UP001597417">
    <property type="component" value="Unassembled WGS sequence"/>
</dbReference>
<dbReference type="GO" id="GO:0016746">
    <property type="term" value="F:acyltransferase activity"/>
    <property type="evidence" value="ECO:0007669"/>
    <property type="project" value="UniProtKB-KW"/>
</dbReference>
<dbReference type="InterPro" id="IPR000182">
    <property type="entry name" value="GNAT_dom"/>
</dbReference>
<dbReference type="PANTHER" id="PTHR43233:SF1">
    <property type="entry name" value="FAMILY N-ACETYLTRANSFERASE, PUTATIVE (AFU_ORTHOLOGUE AFUA_6G03350)-RELATED"/>
    <property type="match status" value="1"/>
</dbReference>
<evidence type="ECO:0000313" key="3">
    <source>
        <dbReference type="Proteomes" id="UP001597417"/>
    </source>
</evidence>